<feature type="domain" description="Guanylate cyclase" evidence="2">
    <location>
        <begin position="7"/>
        <end position="121"/>
    </location>
</feature>
<evidence type="ECO:0000313" key="3">
    <source>
        <dbReference type="EMBL" id="SDE56433.1"/>
    </source>
</evidence>
<reference evidence="4" key="1">
    <citation type="submission" date="2016-10" db="EMBL/GenBank/DDBJ databases">
        <authorList>
            <person name="Varghese N."/>
            <person name="Submissions S."/>
        </authorList>
    </citation>
    <scope>NUCLEOTIDE SEQUENCE [LARGE SCALE GENOMIC DNA]</scope>
    <source>
        <strain evidence="4">CGMCC 1.9108</strain>
    </source>
</reference>
<dbReference type="AlphaFoldDB" id="A0A1G7DY94"/>
<evidence type="ECO:0000256" key="1">
    <source>
        <dbReference type="PROSITE-ProRule" id="PRU00339"/>
    </source>
</evidence>
<dbReference type="STRING" id="639004.SAMN04488239_1232"/>
<dbReference type="OrthoDB" id="54411at2"/>
<dbReference type="SMART" id="SM00028">
    <property type="entry name" value="TPR"/>
    <property type="match status" value="3"/>
</dbReference>
<dbReference type="InterPro" id="IPR019734">
    <property type="entry name" value="TPR_rpt"/>
</dbReference>
<dbReference type="PANTHER" id="PTHR43081">
    <property type="entry name" value="ADENYLATE CYCLASE, TERMINAL-DIFFERENTIATION SPECIFIC-RELATED"/>
    <property type="match status" value="1"/>
</dbReference>
<organism evidence="3 4">
    <name type="scientific">Ruegeria marina</name>
    <dbReference type="NCBI Taxonomy" id="639004"/>
    <lineage>
        <taxon>Bacteria</taxon>
        <taxon>Pseudomonadati</taxon>
        <taxon>Pseudomonadota</taxon>
        <taxon>Alphaproteobacteria</taxon>
        <taxon>Rhodobacterales</taxon>
        <taxon>Roseobacteraceae</taxon>
        <taxon>Ruegeria</taxon>
    </lineage>
</organism>
<gene>
    <name evidence="3" type="ORF">SAMN04488239_1232</name>
</gene>
<dbReference type="Proteomes" id="UP000199628">
    <property type="component" value="Unassembled WGS sequence"/>
</dbReference>
<dbReference type="InterPro" id="IPR029787">
    <property type="entry name" value="Nucleotide_cyclase"/>
</dbReference>
<dbReference type="InterPro" id="IPR050697">
    <property type="entry name" value="Adenylyl/Guanylyl_Cyclase_3/4"/>
</dbReference>
<evidence type="ECO:0000259" key="2">
    <source>
        <dbReference type="PROSITE" id="PS50125"/>
    </source>
</evidence>
<dbReference type="Pfam" id="PF00211">
    <property type="entry name" value="Guanylate_cyc"/>
    <property type="match status" value="1"/>
</dbReference>
<dbReference type="InterPro" id="IPR001054">
    <property type="entry name" value="A/G_cyclase"/>
</dbReference>
<dbReference type="CDD" id="cd07302">
    <property type="entry name" value="CHD"/>
    <property type="match status" value="1"/>
</dbReference>
<dbReference type="EMBL" id="FMZV01000023">
    <property type="protein sequence ID" value="SDE56433.1"/>
    <property type="molecule type" value="Genomic_DNA"/>
</dbReference>
<sequence length="587" mass="65011">MKRRLTTIVAADLVGFSRLMAEDEEGVIRRLRKARAEVIDPAVEDANGRIIKTMGDGLLVEYPSPVSALRSVISVQEQMRARETGPEEQRLRFRVGVNLGDVVEDGADILGDGVNVAARLETLAHPGGICISRSVHDQLRGKIDAQMIALGPQMVKNIPEPIDVWRVEIEGVTASAEAKTSERPSIAVLPFDNMSADPEQEFFVDGLVEDVITELSRFRSLFVIARNSTFVYKGTATDIRKVARELGVRYVVEGSVRRGGNRIRLTAQLIEAASGTHVWADKWDRTVDDLFALQDELTTAIVSAVEPELGAHERQIARKRPSSSLTAWELCQRGLSDQMKYTAEGLDAAEAFFRQAIAIDPNFADPYAMIGRVGWTRVGSGWSADPPSEIQASIASVRRALELDDRHEVAYLVLGVLLAISGDPSDGMAAVKRALALNPNNAQCHYAMCMVTLFDPDTDGELMLRSAEAAIKLSPKDPRATMCYFLSAIGRWVMDEFVPSDEYLGDLETACRYNNAPWFAFMICAVACAKRGFTEKARKYLSAALERRPELTKENYRKAFLHPSWPDWYEYDLDALETLVGLGLPRN</sequence>
<keyword evidence="1" id="KW-0802">TPR repeat</keyword>
<dbReference type="PROSITE" id="PS50125">
    <property type="entry name" value="GUANYLATE_CYCLASE_2"/>
    <property type="match status" value="1"/>
</dbReference>
<dbReference type="GO" id="GO:0035556">
    <property type="term" value="P:intracellular signal transduction"/>
    <property type="evidence" value="ECO:0007669"/>
    <property type="project" value="InterPro"/>
</dbReference>
<accession>A0A1G7DY94</accession>
<dbReference type="SUPFAM" id="SSF55073">
    <property type="entry name" value="Nucleotide cyclase"/>
    <property type="match status" value="1"/>
</dbReference>
<evidence type="ECO:0000313" key="4">
    <source>
        <dbReference type="Proteomes" id="UP000199628"/>
    </source>
</evidence>
<keyword evidence="4" id="KW-1185">Reference proteome</keyword>
<dbReference type="PANTHER" id="PTHR43081:SF19">
    <property type="entry name" value="PH-SENSITIVE ADENYLATE CYCLASE RV1264"/>
    <property type="match status" value="1"/>
</dbReference>
<dbReference type="PROSITE" id="PS50005">
    <property type="entry name" value="TPR"/>
    <property type="match status" value="1"/>
</dbReference>
<dbReference type="Gene3D" id="3.30.70.1230">
    <property type="entry name" value="Nucleotide cyclase"/>
    <property type="match status" value="1"/>
</dbReference>
<proteinExistence type="predicted"/>
<dbReference type="GO" id="GO:0006171">
    <property type="term" value="P:cAMP biosynthetic process"/>
    <property type="evidence" value="ECO:0007669"/>
    <property type="project" value="TreeGrafter"/>
</dbReference>
<feature type="repeat" description="TPR" evidence="1">
    <location>
        <begin position="408"/>
        <end position="441"/>
    </location>
</feature>
<dbReference type="SUPFAM" id="SSF48452">
    <property type="entry name" value="TPR-like"/>
    <property type="match status" value="1"/>
</dbReference>
<dbReference type="GO" id="GO:0004016">
    <property type="term" value="F:adenylate cyclase activity"/>
    <property type="evidence" value="ECO:0007669"/>
    <property type="project" value="UniProtKB-ARBA"/>
</dbReference>
<dbReference type="Gene3D" id="3.40.50.10070">
    <property type="entry name" value="TolB, N-terminal domain"/>
    <property type="match status" value="1"/>
</dbReference>
<name>A0A1G7DY94_9RHOB</name>
<dbReference type="Gene3D" id="1.25.40.10">
    <property type="entry name" value="Tetratricopeptide repeat domain"/>
    <property type="match status" value="1"/>
</dbReference>
<protein>
    <submittedName>
        <fullName evidence="3">Adenylate/guanylate cyclase</fullName>
    </submittedName>
</protein>
<dbReference type="InterPro" id="IPR011990">
    <property type="entry name" value="TPR-like_helical_dom_sf"/>
</dbReference>